<dbReference type="AlphaFoldDB" id="A0AA39V6F9"/>
<evidence type="ECO:0000313" key="3">
    <source>
        <dbReference type="Proteomes" id="UP001168877"/>
    </source>
</evidence>
<organism evidence="2 3">
    <name type="scientific">Acer saccharum</name>
    <name type="common">Sugar maple</name>
    <dbReference type="NCBI Taxonomy" id="4024"/>
    <lineage>
        <taxon>Eukaryota</taxon>
        <taxon>Viridiplantae</taxon>
        <taxon>Streptophyta</taxon>
        <taxon>Embryophyta</taxon>
        <taxon>Tracheophyta</taxon>
        <taxon>Spermatophyta</taxon>
        <taxon>Magnoliopsida</taxon>
        <taxon>eudicotyledons</taxon>
        <taxon>Gunneridae</taxon>
        <taxon>Pentapetalae</taxon>
        <taxon>rosids</taxon>
        <taxon>malvids</taxon>
        <taxon>Sapindales</taxon>
        <taxon>Sapindaceae</taxon>
        <taxon>Hippocastanoideae</taxon>
        <taxon>Acereae</taxon>
        <taxon>Acer</taxon>
    </lineage>
</organism>
<dbReference type="EMBL" id="JAUESC010000385">
    <property type="protein sequence ID" value="KAK0578004.1"/>
    <property type="molecule type" value="Genomic_DNA"/>
</dbReference>
<comment type="caution">
    <text evidence="2">The sequence shown here is derived from an EMBL/GenBank/DDBJ whole genome shotgun (WGS) entry which is preliminary data.</text>
</comment>
<feature type="region of interest" description="Disordered" evidence="1">
    <location>
        <begin position="120"/>
        <end position="171"/>
    </location>
</feature>
<proteinExistence type="predicted"/>
<gene>
    <name evidence="2" type="ORF">LWI29_003585</name>
</gene>
<keyword evidence="3" id="KW-1185">Reference proteome</keyword>
<evidence type="ECO:0000256" key="1">
    <source>
        <dbReference type="SAM" id="MobiDB-lite"/>
    </source>
</evidence>
<feature type="region of interest" description="Disordered" evidence="1">
    <location>
        <begin position="186"/>
        <end position="218"/>
    </location>
</feature>
<feature type="compositionally biased region" description="Basic and acidic residues" evidence="1">
    <location>
        <begin position="186"/>
        <end position="197"/>
    </location>
</feature>
<reference evidence="2" key="2">
    <citation type="submission" date="2023-06" db="EMBL/GenBank/DDBJ databases">
        <authorList>
            <person name="Swenson N.G."/>
            <person name="Wegrzyn J.L."/>
            <person name="Mcevoy S.L."/>
        </authorList>
    </citation>
    <scope>NUCLEOTIDE SEQUENCE</scope>
    <source>
        <strain evidence="2">NS2018</strain>
        <tissue evidence="2">Leaf</tissue>
    </source>
</reference>
<name>A0AA39V6F9_ACESA</name>
<evidence type="ECO:0000313" key="2">
    <source>
        <dbReference type="EMBL" id="KAK0578004.1"/>
    </source>
</evidence>
<protein>
    <submittedName>
        <fullName evidence="2">Uncharacterized protein</fullName>
    </submittedName>
</protein>
<accession>A0AA39V6F9</accession>
<feature type="region of interest" description="Disordered" evidence="1">
    <location>
        <begin position="297"/>
        <end position="325"/>
    </location>
</feature>
<sequence length="325" mass="36213">MIGEPLLVDEDTALRKRLDKGRILVLVSQEEIVSAKVRVEVGKGSFSVRVKEESVEVDGQWIEKYLGLKKDDPETLQKSSGVNSWREEDDREAIGEKLGLSGQSRIGECEAQEKARGWFKRRQNIGGKAANRKNRVADQPSSEASEEESGSPTIPRRSRHEKGKYEWVPKPRLPVQRKKFGKLLIRENQDQKCKSGESDNTTSEEEEGLSPSLEGPLKEHLDKVDKEVGLAEKVGDKGQQKVVVSKTQSLDGSLKDYLDNLEQAFIWAKLKKSNSSTQNLMCLIKESNLEVSVSMVKETKDPDDNGIVVEDQGVSGDSFESISAT</sequence>
<dbReference type="Proteomes" id="UP001168877">
    <property type="component" value="Unassembled WGS sequence"/>
</dbReference>
<reference evidence="2" key="1">
    <citation type="journal article" date="2022" name="Plant J.">
        <title>Strategies of tolerance reflected in two North American maple genomes.</title>
        <authorList>
            <person name="McEvoy S.L."/>
            <person name="Sezen U.U."/>
            <person name="Trouern-Trend A."/>
            <person name="McMahon S.M."/>
            <person name="Schaberg P.G."/>
            <person name="Yang J."/>
            <person name="Wegrzyn J.L."/>
            <person name="Swenson N.G."/>
        </authorList>
    </citation>
    <scope>NUCLEOTIDE SEQUENCE</scope>
    <source>
        <strain evidence="2">NS2018</strain>
    </source>
</reference>